<keyword evidence="1" id="KW-0479">Metal-binding</keyword>
<dbReference type="GO" id="GO:0046872">
    <property type="term" value="F:metal ion binding"/>
    <property type="evidence" value="ECO:0007669"/>
    <property type="project" value="UniProtKB-KW"/>
</dbReference>
<dbReference type="Pfam" id="PF00459">
    <property type="entry name" value="Inositol_P"/>
    <property type="match status" value="1"/>
</dbReference>
<dbReference type="Gene3D" id="3.30.540.10">
    <property type="entry name" value="Fructose-1,6-Bisphosphatase, subunit A, domain 1"/>
    <property type="match status" value="1"/>
</dbReference>
<dbReference type="GO" id="GO:0000103">
    <property type="term" value="P:sulfate assimilation"/>
    <property type="evidence" value="ECO:0007669"/>
    <property type="project" value="TreeGrafter"/>
</dbReference>
<dbReference type="SUPFAM" id="SSF56655">
    <property type="entry name" value="Carbohydrate phosphatase"/>
    <property type="match status" value="1"/>
</dbReference>
<accession>A0A6J7LH98</accession>
<dbReference type="EMBL" id="CAFBNF010000393">
    <property type="protein sequence ID" value="CAB4965094.1"/>
    <property type="molecule type" value="Genomic_DNA"/>
</dbReference>
<dbReference type="InterPro" id="IPR000760">
    <property type="entry name" value="Inositol_monophosphatase-like"/>
</dbReference>
<evidence type="ECO:0000313" key="3">
    <source>
        <dbReference type="EMBL" id="CAB4965094.1"/>
    </source>
</evidence>
<dbReference type="PROSITE" id="PS00629">
    <property type="entry name" value="IMP_1"/>
    <property type="match status" value="1"/>
</dbReference>
<gene>
    <name evidence="3" type="ORF">UFOPK3773_02345</name>
</gene>
<keyword evidence="2" id="KW-0460">Magnesium</keyword>
<organism evidence="3">
    <name type="scientific">freshwater metagenome</name>
    <dbReference type="NCBI Taxonomy" id="449393"/>
    <lineage>
        <taxon>unclassified sequences</taxon>
        <taxon>metagenomes</taxon>
        <taxon>ecological metagenomes</taxon>
    </lineage>
</organism>
<dbReference type="PANTHER" id="PTHR43028">
    <property type="entry name" value="3'(2'),5'-BISPHOSPHATE NUCLEOTIDASE 1"/>
    <property type="match status" value="1"/>
</dbReference>
<dbReference type="Gene3D" id="3.40.190.80">
    <property type="match status" value="1"/>
</dbReference>
<evidence type="ECO:0000256" key="2">
    <source>
        <dbReference type="ARBA" id="ARBA00022842"/>
    </source>
</evidence>
<reference evidence="3" key="1">
    <citation type="submission" date="2020-05" db="EMBL/GenBank/DDBJ databases">
        <authorList>
            <person name="Chiriac C."/>
            <person name="Salcher M."/>
            <person name="Ghai R."/>
            <person name="Kavagutti S V."/>
        </authorList>
    </citation>
    <scope>NUCLEOTIDE SEQUENCE</scope>
</reference>
<sequence>MTDTDGSLAALTDEELSRTVAIEAADLLMVVRAEFPDAAGLDATTARTLGDEGDLRANNLIIARLKAARPDDAILSEESFDDGARVTRPRVWIVDPLDGTAEFRTGRDEFAVHVALWQRVEGEAGQGVEAVLRASTIALPDRQTVRSTGDDPTPPVALDLDGPIVLVISRNHLPRGMEMIMARLGELLAEAGHPDATVEISQVGSVGAKVDEVLLGKAAAYVFSGGLKEWDAAAPFAVAAQCGYVVQQVDGTPFEYNRLSPVVGSGFVAHPLLADMLAEAVAHSGL</sequence>
<dbReference type="AlphaFoldDB" id="A0A6J7LH98"/>
<dbReference type="PANTHER" id="PTHR43028:SF5">
    <property type="entry name" value="3'(2'),5'-BISPHOSPHATE NUCLEOTIDASE 1"/>
    <property type="match status" value="1"/>
</dbReference>
<dbReference type="InterPro" id="IPR050725">
    <property type="entry name" value="CysQ/Inositol_MonoPase"/>
</dbReference>
<dbReference type="PRINTS" id="PR00377">
    <property type="entry name" value="IMPHPHTASES"/>
</dbReference>
<evidence type="ECO:0000256" key="1">
    <source>
        <dbReference type="ARBA" id="ARBA00022723"/>
    </source>
</evidence>
<proteinExistence type="predicted"/>
<dbReference type="GO" id="GO:0050427">
    <property type="term" value="P:3'-phosphoadenosine 5'-phosphosulfate metabolic process"/>
    <property type="evidence" value="ECO:0007669"/>
    <property type="project" value="TreeGrafter"/>
</dbReference>
<dbReference type="GO" id="GO:0008441">
    <property type="term" value="F:3'(2'),5'-bisphosphate nucleotidase activity"/>
    <property type="evidence" value="ECO:0007669"/>
    <property type="project" value="TreeGrafter"/>
</dbReference>
<dbReference type="InterPro" id="IPR020583">
    <property type="entry name" value="Inositol_monoP_metal-BS"/>
</dbReference>
<name>A0A6J7LH98_9ZZZZ</name>
<protein>
    <submittedName>
        <fullName evidence="3">Unannotated protein</fullName>
    </submittedName>
</protein>